<name>A0A8K0SGU0_9HYPO</name>
<feature type="chain" id="PRO_5035449381" evidence="1">
    <location>
        <begin position="28"/>
        <end position="170"/>
    </location>
</feature>
<protein>
    <submittedName>
        <fullName evidence="2">Uncharacterized protein</fullName>
    </submittedName>
</protein>
<keyword evidence="3" id="KW-1185">Reference proteome</keyword>
<evidence type="ECO:0000313" key="3">
    <source>
        <dbReference type="Proteomes" id="UP000813444"/>
    </source>
</evidence>
<reference evidence="2" key="1">
    <citation type="journal article" date="2021" name="Nat. Commun.">
        <title>Genetic determinants of endophytism in the Arabidopsis root mycobiome.</title>
        <authorList>
            <person name="Mesny F."/>
            <person name="Miyauchi S."/>
            <person name="Thiergart T."/>
            <person name="Pickel B."/>
            <person name="Atanasova L."/>
            <person name="Karlsson M."/>
            <person name="Huettel B."/>
            <person name="Barry K.W."/>
            <person name="Haridas S."/>
            <person name="Chen C."/>
            <person name="Bauer D."/>
            <person name="Andreopoulos W."/>
            <person name="Pangilinan J."/>
            <person name="LaButti K."/>
            <person name="Riley R."/>
            <person name="Lipzen A."/>
            <person name="Clum A."/>
            <person name="Drula E."/>
            <person name="Henrissat B."/>
            <person name="Kohler A."/>
            <person name="Grigoriev I.V."/>
            <person name="Martin F.M."/>
            <person name="Hacquard S."/>
        </authorList>
    </citation>
    <scope>NUCLEOTIDE SEQUENCE</scope>
    <source>
        <strain evidence="2">MPI-CAGE-CH-0235</strain>
    </source>
</reference>
<accession>A0A8K0SGU0</accession>
<proteinExistence type="predicted"/>
<dbReference type="Proteomes" id="UP000813444">
    <property type="component" value="Unassembled WGS sequence"/>
</dbReference>
<keyword evidence="1" id="KW-0732">Signal</keyword>
<gene>
    <name evidence="2" type="ORF">B0I35DRAFT_70790</name>
</gene>
<dbReference type="EMBL" id="JAGPNK010000011">
    <property type="protein sequence ID" value="KAH7311701.1"/>
    <property type="molecule type" value="Genomic_DNA"/>
</dbReference>
<dbReference type="AlphaFoldDB" id="A0A8K0SGU0"/>
<evidence type="ECO:0000313" key="2">
    <source>
        <dbReference type="EMBL" id="KAH7311701.1"/>
    </source>
</evidence>
<organism evidence="2 3">
    <name type="scientific">Stachybotrys elegans</name>
    <dbReference type="NCBI Taxonomy" id="80388"/>
    <lineage>
        <taxon>Eukaryota</taxon>
        <taxon>Fungi</taxon>
        <taxon>Dikarya</taxon>
        <taxon>Ascomycota</taxon>
        <taxon>Pezizomycotina</taxon>
        <taxon>Sordariomycetes</taxon>
        <taxon>Hypocreomycetidae</taxon>
        <taxon>Hypocreales</taxon>
        <taxon>Stachybotryaceae</taxon>
        <taxon>Stachybotrys</taxon>
    </lineage>
</organism>
<sequence>MRSVTSFAPFFFFLALCLLALCSLASARDSPILGSAHILDLPGQKPPERPIKVRPSTPHLVHDSVALESVLGADGGGPASRLVKLCSPLGLIENSHHLHHLHHLDQAYWPGLAWPGLPACMHALICLPRSSPPALLSPLTLPGPASCPSPSSCPSLGGPPAIVTGLGCWR</sequence>
<comment type="caution">
    <text evidence="2">The sequence shown here is derived from an EMBL/GenBank/DDBJ whole genome shotgun (WGS) entry which is preliminary data.</text>
</comment>
<evidence type="ECO:0000256" key="1">
    <source>
        <dbReference type="SAM" id="SignalP"/>
    </source>
</evidence>
<feature type="signal peptide" evidence="1">
    <location>
        <begin position="1"/>
        <end position="27"/>
    </location>
</feature>